<keyword evidence="3" id="KW-0238">DNA-binding</keyword>
<evidence type="ECO:0000313" key="7">
    <source>
        <dbReference type="Proteomes" id="UP001652432"/>
    </source>
</evidence>
<proteinExistence type="predicted"/>
<dbReference type="Gene3D" id="1.10.1660.10">
    <property type="match status" value="1"/>
</dbReference>
<dbReference type="InterPro" id="IPR047057">
    <property type="entry name" value="MerR_fam"/>
</dbReference>
<dbReference type="Pfam" id="PF13411">
    <property type="entry name" value="MerR_1"/>
    <property type="match status" value="1"/>
</dbReference>
<reference evidence="6 7" key="1">
    <citation type="journal article" date="2021" name="ISME Commun">
        <title>Automated analysis of genomic sequences facilitates high-throughput and comprehensive description of bacteria.</title>
        <authorList>
            <person name="Hitch T.C.A."/>
        </authorList>
    </citation>
    <scope>NUCLEOTIDE SEQUENCE [LARGE SCALE GENOMIC DNA]</scope>
    <source>
        <strain evidence="6 7">Sanger_18</strain>
    </source>
</reference>
<keyword evidence="7" id="KW-1185">Reference proteome</keyword>
<dbReference type="PROSITE" id="PS50937">
    <property type="entry name" value="HTH_MERR_2"/>
    <property type="match status" value="1"/>
</dbReference>
<accession>A0ABT2T391</accession>
<sequence>MTSDIPSTNSHSEYCITAGEFARMCQTTRDTLRYYEKQGILVPYKNKENGYHYYSYSQLSSYYFIKTFRSLDCSAADIRTYLLSGEEIRFDEFVDQQYDSLLQLKLQIDQKLSLISNTRKILKQMRVNDIGHPILYTFPEDIFLKLTPVLSTPATSSGEIASDIQRHLESCTASAIQPFPIGASIGSSDFLNSCYVYNNIFSIARIGKDSPQAEADHDLFPLPSRNAIVSVCTENDGDICKTYADIATLTKQQRKHLCTDIYSLSIVNVLDPHAGRKYLKYIFACVE</sequence>
<evidence type="ECO:0000256" key="2">
    <source>
        <dbReference type="ARBA" id="ARBA00023015"/>
    </source>
</evidence>
<dbReference type="EMBL" id="JAOQKJ010000007">
    <property type="protein sequence ID" value="MCU6744722.1"/>
    <property type="molecule type" value="Genomic_DNA"/>
</dbReference>
<evidence type="ECO:0000256" key="4">
    <source>
        <dbReference type="ARBA" id="ARBA00023163"/>
    </source>
</evidence>
<dbReference type="SMART" id="SM00422">
    <property type="entry name" value="HTH_MERR"/>
    <property type="match status" value="1"/>
</dbReference>
<comment type="caution">
    <text evidence="6">The sequence shown here is derived from an EMBL/GenBank/DDBJ whole genome shotgun (WGS) entry which is preliminary data.</text>
</comment>
<dbReference type="InterPro" id="IPR000551">
    <property type="entry name" value="MerR-type_HTH_dom"/>
</dbReference>
<dbReference type="Proteomes" id="UP001652432">
    <property type="component" value="Unassembled WGS sequence"/>
</dbReference>
<keyword evidence="4" id="KW-0804">Transcription</keyword>
<evidence type="ECO:0000256" key="1">
    <source>
        <dbReference type="ARBA" id="ARBA00022491"/>
    </source>
</evidence>
<dbReference type="SUPFAM" id="SSF46955">
    <property type="entry name" value="Putative DNA-binding domain"/>
    <property type="match status" value="1"/>
</dbReference>
<dbReference type="PANTHER" id="PTHR30204:SF69">
    <property type="entry name" value="MERR-FAMILY TRANSCRIPTIONAL REGULATOR"/>
    <property type="match status" value="1"/>
</dbReference>
<evidence type="ECO:0000256" key="3">
    <source>
        <dbReference type="ARBA" id="ARBA00023125"/>
    </source>
</evidence>
<name>A0ABT2T391_9FIRM</name>
<organism evidence="6 7">
    <name type="scientific">Suilimivivens aceti</name>
    <dbReference type="NCBI Taxonomy" id="2981774"/>
    <lineage>
        <taxon>Bacteria</taxon>
        <taxon>Bacillati</taxon>
        <taxon>Bacillota</taxon>
        <taxon>Clostridia</taxon>
        <taxon>Lachnospirales</taxon>
        <taxon>Lachnospiraceae</taxon>
        <taxon>Suilimivivens</taxon>
    </lineage>
</organism>
<evidence type="ECO:0000313" key="6">
    <source>
        <dbReference type="EMBL" id="MCU6744722.1"/>
    </source>
</evidence>
<protein>
    <submittedName>
        <fullName evidence="6">MerR family transcriptional regulator</fullName>
    </submittedName>
</protein>
<evidence type="ECO:0000259" key="5">
    <source>
        <dbReference type="PROSITE" id="PS50937"/>
    </source>
</evidence>
<gene>
    <name evidence="6" type="ORF">OCV77_09465</name>
</gene>
<dbReference type="InterPro" id="IPR009061">
    <property type="entry name" value="DNA-bd_dom_put_sf"/>
</dbReference>
<feature type="domain" description="HTH merR-type" evidence="5">
    <location>
        <begin position="19"/>
        <end position="84"/>
    </location>
</feature>
<keyword evidence="2" id="KW-0805">Transcription regulation</keyword>
<dbReference type="PANTHER" id="PTHR30204">
    <property type="entry name" value="REDOX-CYCLING DRUG-SENSING TRANSCRIPTIONAL ACTIVATOR SOXR"/>
    <property type="match status" value="1"/>
</dbReference>
<dbReference type="RefSeq" id="WP_262574813.1">
    <property type="nucleotide sequence ID" value="NZ_JAOQKJ010000007.1"/>
</dbReference>
<keyword evidence="1" id="KW-0678">Repressor</keyword>